<keyword evidence="2" id="KW-1185">Reference proteome</keyword>
<organism evidence="1 2">
    <name type="scientific">Heliocybe sulcata</name>
    <dbReference type="NCBI Taxonomy" id="5364"/>
    <lineage>
        <taxon>Eukaryota</taxon>
        <taxon>Fungi</taxon>
        <taxon>Dikarya</taxon>
        <taxon>Basidiomycota</taxon>
        <taxon>Agaricomycotina</taxon>
        <taxon>Agaricomycetes</taxon>
        <taxon>Gloeophyllales</taxon>
        <taxon>Gloeophyllaceae</taxon>
        <taxon>Heliocybe</taxon>
    </lineage>
</organism>
<name>A0A5C3NHW3_9AGAM</name>
<sequence>MWTAKSSEPSLSFTAHEKRADVESTALPVNILLTRTEASPRHVRTRRIDPLQSVITGTLCPCVLAMFGEVSFRCEVPHPVFALLFIFTESYFFRNELCWELLPVDALATTGFSLAQLVFIERMTAGQMAPYENRLW</sequence>
<evidence type="ECO:0000313" key="2">
    <source>
        <dbReference type="Proteomes" id="UP000305948"/>
    </source>
</evidence>
<evidence type="ECO:0000313" key="1">
    <source>
        <dbReference type="EMBL" id="TFK57509.1"/>
    </source>
</evidence>
<proteinExistence type="predicted"/>
<dbReference type="AlphaFoldDB" id="A0A5C3NHW3"/>
<accession>A0A5C3NHW3</accession>
<dbReference type="Proteomes" id="UP000305948">
    <property type="component" value="Unassembled WGS sequence"/>
</dbReference>
<protein>
    <submittedName>
        <fullName evidence="1">Uncharacterized protein</fullName>
    </submittedName>
</protein>
<dbReference type="EMBL" id="ML213503">
    <property type="protein sequence ID" value="TFK57509.1"/>
    <property type="molecule type" value="Genomic_DNA"/>
</dbReference>
<gene>
    <name evidence="1" type="ORF">OE88DRAFT_143533</name>
</gene>
<reference evidence="1 2" key="1">
    <citation type="journal article" date="2019" name="Nat. Ecol. Evol.">
        <title>Megaphylogeny resolves global patterns of mushroom evolution.</title>
        <authorList>
            <person name="Varga T."/>
            <person name="Krizsan K."/>
            <person name="Foldi C."/>
            <person name="Dima B."/>
            <person name="Sanchez-Garcia M."/>
            <person name="Sanchez-Ramirez S."/>
            <person name="Szollosi G.J."/>
            <person name="Szarkandi J.G."/>
            <person name="Papp V."/>
            <person name="Albert L."/>
            <person name="Andreopoulos W."/>
            <person name="Angelini C."/>
            <person name="Antonin V."/>
            <person name="Barry K.W."/>
            <person name="Bougher N.L."/>
            <person name="Buchanan P."/>
            <person name="Buyck B."/>
            <person name="Bense V."/>
            <person name="Catcheside P."/>
            <person name="Chovatia M."/>
            <person name="Cooper J."/>
            <person name="Damon W."/>
            <person name="Desjardin D."/>
            <person name="Finy P."/>
            <person name="Geml J."/>
            <person name="Haridas S."/>
            <person name="Hughes K."/>
            <person name="Justo A."/>
            <person name="Karasinski D."/>
            <person name="Kautmanova I."/>
            <person name="Kiss B."/>
            <person name="Kocsube S."/>
            <person name="Kotiranta H."/>
            <person name="LaButti K.M."/>
            <person name="Lechner B.E."/>
            <person name="Liimatainen K."/>
            <person name="Lipzen A."/>
            <person name="Lukacs Z."/>
            <person name="Mihaltcheva S."/>
            <person name="Morgado L.N."/>
            <person name="Niskanen T."/>
            <person name="Noordeloos M.E."/>
            <person name="Ohm R.A."/>
            <person name="Ortiz-Santana B."/>
            <person name="Ovrebo C."/>
            <person name="Racz N."/>
            <person name="Riley R."/>
            <person name="Savchenko A."/>
            <person name="Shiryaev A."/>
            <person name="Soop K."/>
            <person name="Spirin V."/>
            <person name="Szebenyi C."/>
            <person name="Tomsovsky M."/>
            <person name="Tulloss R.E."/>
            <person name="Uehling J."/>
            <person name="Grigoriev I.V."/>
            <person name="Vagvolgyi C."/>
            <person name="Papp T."/>
            <person name="Martin F.M."/>
            <person name="Miettinen O."/>
            <person name="Hibbett D.S."/>
            <person name="Nagy L.G."/>
        </authorList>
    </citation>
    <scope>NUCLEOTIDE SEQUENCE [LARGE SCALE GENOMIC DNA]</scope>
    <source>
        <strain evidence="1 2">OMC1185</strain>
    </source>
</reference>